<evidence type="ECO:0000313" key="2">
    <source>
        <dbReference type="Proteomes" id="UP000027121"/>
    </source>
</evidence>
<dbReference type="EMBL" id="CP071706">
    <property type="protein sequence ID" value="QWE81330.1"/>
    <property type="molecule type" value="Genomic_DNA"/>
</dbReference>
<dbReference type="AlphaFoldDB" id="A0AAQ0DNF4"/>
<evidence type="ECO:0000313" key="1">
    <source>
        <dbReference type="EMBL" id="QWE81330.1"/>
    </source>
</evidence>
<sequence>MGAVVSATFVVTFSPFTLTQEIDESTQGSHKGGDQKILAARNDAAAFVASDGYIRGASLEAAFEVLRTQNQVGTASDIELAQAVLIYEFR</sequence>
<reference evidence="1 2" key="1">
    <citation type="journal article" date="2014" name="Genome Announc.">
        <title>Genome Sequence of Pseudomonas sp. Strain P482, a Tomato Rhizosphere Isolate with Broad-Spectrum Antimicrobial Activity.</title>
        <authorList>
            <person name="Krzyzanowska D.M."/>
            <person name="Ossowicki A."/>
            <person name="Jafra S."/>
        </authorList>
    </citation>
    <scope>NUCLEOTIDE SEQUENCE [LARGE SCALE GENOMIC DNA]</scope>
    <source>
        <strain evidence="1 2">P482</strain>
    </source>
</reference>
<accession>A0AAQ0DNF4</accession>
<dbReference type="Pfam" id="PF09498">
    <property type="entry name" value="DUF2388"/>
    <property type="match status" value="1"/>
</dbReference>
<dbReference type="KEGG" id="pdw:BV82_16535"/>
<reference evidence="1 2" key="2">
    <citation type="journal article" date="2016" name="Front. Microbiol.">
        <title>When Genome-Based Approach Meets the 'Old but Good': Revealing Genes Involved in the Antibacterial Activity of Pseudomonas sp. P482 against Soft Rot Pathogens.</title>
        <authorList>
            <person name="Krzyzanowska D.M."/>
            <person name="Ossowicki A."/>
            <person name="Rajewska M."/>
            <person name="Maciag T."/>
            <person name="Jablonska M."/>
            <person name="Obuchowski M."/>
            <person name="Heeb S."/>
            <person name="Jafra S."/>
        </authorList>
    </citation>
    <scope>NUCLEOTIDE SEQUENCE [LARGE SCALE GENOMIC DNA]</scope>
    <source>
        <strain evidence="1 2">P482</strain>
    </source>
</reference>
<dbReference type="Proteomes" id="UP000027121">
    <property type="component" value="Chromosome"/>
</dbReference>
<name>A0AAQ0DNF4_9PSED</name>
<organism evidence="1 2">
    <name type="scientific">Pseudomonas donghuensis</name>
    <dbReference type="NCBI Taxonomy" id="1163398"/>
    <lineage>
        <taxon>Bacteria</taxon>
        <taxon>Pseudomonadati</taxon>
        <taxon>Pseudomonadota</taxon>
        <taxon>Gammaproteobacteria</taxon>
        <taxon>Pseudomonadales</taxon>
        <taxon>Pseudomonadaceae</taxon>
        <taxon>Pseudomonas</taxon>
    </lineage>
</organism>
<dbReference type="InterPro" id="IPR012661">
    <property type="entry name" value="CHP02448"/>
</dbReference>
<gene>
    <name evidence="1" type="ORF">BV82_16535</name>
</gene>
<proteinExistence type="predicted"/>
<dbReference type="NCBIfam" id="TIGR02448">
    <property type="entry name" value="conserverd hypothetical protein"/>
    <property type="match status" value="1"/>
</dbReference>
<keyword evidence="2" id="KW-1185">Reference proteome</keyword>
<protein>
    <submittedName>
        <fullName evidence="1">DUF2388 domain-containing protein</fullName>
    </submittedName>
</protein>